<comment type="function">
    <text evidence="14 15">Catalyzes the oxidation of 3-carboxy-2-hydroxy-4-methylpentanoate (3-isopropylmalate) to 3-carboxy-4-methyl-2-oxopentanoate. The product decarboxylates to 4-methyl-2 oxopentanoate.</text>
</comment>
<dbReference type="EC" id="1.1.1.85" evidence="14"/>
<evidence type="ECO:0000256" key="15">
    <source>
        <dbReference type="RuleBase" id="RU004445"/>
    </source>
</evidence>
<dbReference type="Proteomes" id="UP001359886">
    <property type="component" value="Unassembled WGS sequence"/>
</dbReference>
<keyword evidence="11 14" id="KW-0520">NAD</keyword>
<dbReference type="PANTHER" id="PTHR42979:SF1">
    <property type="entry name" value="3-ISOPROPYLMALATE DEHYDROGENASE"/>
    <property type="match status" value="1"/>
</dbReference>
<comment type="catalytic activity">
    <reaction evidence="1 14 15">
        <text>(2R,3S)-3-isopropylmalate + NAD(+) = 4-methyl-2-oxopentanoate + CO2 + NADH</text>
        <dbReference type="Rhea" id="RHEA:32271"/>
        <dbReference type="ChEBI" id="CHEBI:16526"/>
        <dbReference type="ChEBI" id="CHEBI:17865"/>
        <dbReference type="ChEBI" id="CHEBI:35121"/>
        <dbReference type="ChEBI" id="CHEBI:57540"/>
        <dbReference type="ChEBI" id="CHEBI:57945"/>
        <dbReference type="EC" id="1.1.1.85"/>
    </reaction>
</comment>
<evidence type="ECO:0000256" key="13">
    <source>
        <dbReference type="ARBA" id="ARBA00023304"/>
    </source>
</evidence>
<dbReference type="InterPro" id="IPR019818">
    <property type="entry name" value="IsoCit/isopropylmalate_DH_CS"/>
</dbReference>
<dbReference type="SUPFAM" id="SSF53659">
    <property type="entry name" value="Isocitrate/Isopropylmalate dehydrogenase-like"/>
    <property type="match status" value="1"/>
</dbReference>
<organism evidence="17 18">
    <name type="scientific">Elongatibacter sediminis</name>
    <dbReference type="NCBI Taxonomy" id="3119006"/>
    <lineage>
        <taxon>Bacteria</taxon>
        <taxon>Pseudomonadati</taxon>
        <taxon>Pseudomonadota</taxon>
        <taxon>Gammaproteobacteria</taxon>
        <taxon>Chromatiales</taxon>
        <taxon>Wenzhouxiangellaceae</taxon>
        <taxon>Elongatibacter</taxon>
    </lineage>
</organism>
<name>A0AAW9RC79_9GAMM</name>
<reference evidence="17 18" key="1">
    <citation type="submission" date="2024-02" db="EMBL/GenBank/DDBJ databases">
        <title>A novel Wenzhouxiangellaceae bacterium, isolated from coastal sediments.</title>
        <authorList>
            <person name="Du Z.-J."/>
            <person name="Ye Y.-Q."/>
            <person name="Zhang X.-Y."/>
        </authorList>
    </citation>
    <scope>NUCLEOTIDE SEQUENCE [LARGE SCALE GENOMIC DNA]</scope>
    <source>
        <strain evidence="17 18">CH-27</strain>
    </source>
</reference>
<keyword evidence="13 14" id="KW-0100">Branched-chain amino acid biosynthesis</keyword>
<feature type="binding site" evidence="14">
    <location>
        <position position="228"/>
    </location>
    <ligand>
        <name>substrate</name>
    </ligand>
</feature>
<feature type="domain" description="Isopropylmalate dehydrogenase-like" evidence="16">
    <location>
        <begin position="13"/>
        <end position="354"/>
    </location>
</feature>
<dbReference type="FunFam" id="3.40.718.10:FF:000006">
    <property type="entry name" value="3-isopropylmalate dehydrogenase"/>
    <property type="match status" value="1"/>
</dbReference>
<feature type="binding site" evidence="14">
    <location>
        <begin position="286"/>
        <end position="298"/>
    </location>
    <ligand>
        <name>NAD(+)</name>
        <dbReference type="ChEBI" id="CHEBI:57540"/>
    </ligand>
</feature>
<dbReference type="GO" id="GO:0003862">
    <property type="term" value="F:3-isopropylmalate dehydrogenase activity"/>
    <property type="evidence" value="ECO:0007669"/>
    <property type="project" value="UniProtKB-UniRule"/>
</dbReference>
<comment type="pathway">
    <text evidence="3 14 15">Amino-acid biosynthesis; L-leucine biosynthesis; L-leucine from 3-methyl-2-oxobutanoate: step 3/4.</text>
</comment>
<keyword evidence="6 14" id="KW-0432">Leucine biosynthesis</keyword>
<comment type="subcellular location">
    <subcellularLocation>
        <location evidence="14">Cytoplasm</location>
    </subcellularLocation>
</comment>
<keyword evidence="10 14" id="KW-0560">Oxidoreductase</keyword>
<dbReference type="SMART" id="SM01329">
    <property type="entry name" value="Iso_dh"/>
    <property type="match status" value="1"/>
</dbReference>
<feature type="binding site" evidence="14">
    <location>
        <position position="105"/>
    </location>
    <ligand>
        <name>substrate</name>
    </ligand>
</feature>
<evidence type="ECO:0000256" key="4">
    <source>
        <dbReference type="ARBA" id="ARBA00008319"/>
    </source>
</evidence>
<feature type="site" description="Important for catalysis" evidence="14">
    <location>
        <position position="150"/>
    </location>
</feature>
<evidence type="ECO:0000256" key="14">
    <source>
        <dbReference type="HAMAP-Rule" id="MF_01033"/>
    </source>
</evidence>
<dbReference type="RefSeq" id="WP_354695068.1">
    <property type="nucleotide sequence ID" value="NZ_JAZHOG010000005.1"/>
</dbReference>
<evidence type="ECO:0000256" key="11">
    <source>
        <dbReference type="ARBA" id="ARBA00023027"/>
    </source>
</evidence>
<dbReference type="InterPro" id="IPR024084">
    <property type="entry name" value="IsoPropMal-DH-like_dom"/>
</dbReference>
<feature type="binding site" evidence="14">
    <location>
        <position position="252"/>
    </location>
    <ligand>
        <name>Mg(2+)</name>
        <dbReference type="ChEBI" id="CHEBI:18420"/>
    </ligand>
</feature>
<keyword evidence="14" id="KW-0963">Cytoplasm</keyword>
<evidence type="ECO:0000259" key="16">
    <source>
        <dbReference type="SMART" id="SM01329"/>
    </source>
</evidence>
<dbReference type="GO" id="GO:0051287">
    <property type="term" value="F:NAD binding"/>
    <property type="evidence" value="ECO:0007669"/>
    <property type="project" value="InterPro"/>
</dbReference>
<keyword evidence="9 14" id="KW-0460">Magnesium</keyword>
<evidence type="ECO:0000256" key="1">
    <source>
        <dbReference type="ARBA" id="ARBA00000624"/>
    </source>
</evidence>
<feature type="binding site" evidence="14">
    <location>
        <position position="143"/>
    </location>
    <ligand>
        <name>substrate</name>
    </ligand>
</feature>
<dbReference type="Pfam" id="PF00180">
    <property type="entry name" value="Iso_dh"/>
    <property type="match status" value="1"/>
</dbReference>
<gene>
    <name evidence="14 17" type="primary">leuB</name>
    <name evidence="17" type="ORF">V3330_08915</name>
</gene>
<dbReference type="HAMAP" id="MF_01033">
    <property type="entry name" value="LeuB_type1"/>
    <property type="match status" value="1"/>
</dbReference>
<feature type="binding site" evidence="14">
    <location>
        <begin position="85"/>
        <end position="98"/>
    </location>
    <ligand>
        <name>NAD(+)</name>
        <dbReference type="ChEBI" id="CHEBI:57540"/>
    </ligand>
</feature>
<protein>
    <recommendedName>
        <fullName evidence="14">3-isopropylmalate dehydrogenase</fullName>
        <ecNumber evidence="14">1.1.1.85</ecNumber>
    </recommendedName>
    <alternativeName>
        <fullName evidence="14">3-IPM-DH</fullName>
    </alternativeName>
    <alternativeName>
        <fullName evidence="14">Beta-IPM dehydrogenase</fullName>
        <shortName evidence="14">IMDH</shortName>
    </alternativeName>
</protein>
<keyword evidence="18" id="KW-1185">Reference proteome</keyword>
<comment type="cofactor">
    <cofactor evidence="14 15">
        <name>Mg(2+)</name>
        <dbReference type="ChEBI" id="CHEBI:18420"/>
    </cofactor>
    <cofactor evidence="14 15">
        <name>Mn(2+)</name>
        <dbReference type="ChEBI" id="CHEBI:29035"/>
    </cofactor>
    <text evidence="14 15">Binds 1 Mg(2+) or Mn(2+) ion per subunit.</text>
</comment>
<evidence type="ECO:0000256" key="8">
    <source>
        <dbReference type="ARBA" id="ARBA00022723"/>
    </source>
</evidence>
<evidence type="ECO:0000256" key="3">
    <source>
        <dbReference type="ARBA" id="ARBA00004762"/>
    </source>
</evidence>
<dbReference type="GO" id="GO:0009098">
    <property type="term" value="P:L-leucine biosynthetic process"/>
    <property type="evidence" value="ECO:0007669"/>
    <property type="project" value="UniProtKB-UniRule"/>
</dbReference>
<comment type="caution">
    <text evidence="17">The sequence shown here is derived from an EMBL/GenBank/DDBJ whole genome shotgun (WGS) entry which is preliminary data.</text>
</comment>
<dbReference type="NCBIfam" id="TIGR00169">
    <property type="entry name" value="leuB"/>
    <property type="match status" value="1"/>
</dbReference>
<evidence type="ECO:0000256" key="2">
    <source>
        <dbReference type="ARBA" id="ARBA00001936"/>
    </source>
</evidence>
<evidence type="ECO:0000313" key="18">
    <source>
        <dbReference type="Proteomes" id="UP001359886"/>
    </source>
</evidence>
<evidence type="ECO:0000256" key="6">
    <source>
        <dbReference type="ARBA" id="ARBA00022430"/>
    </source>
</evidence>
<evidence type="ECO:0000256" key="12">
    <source>
        <dbReference type="ARBA" id="ARBA00023211"/>
    </source>
</evidence>
<evidence type="ECO:0000256" key="5">
    <source>
        <dbReference type="ARBA" id="ARBA00011738"/>
    </source>
</evidence>
<dbReference type="PROSITE" id="PS00470">
    <property type="entry name" value="IDH_IMDH"/>
    <property type="match status" value="1"/>
</dbReference>
<sequence>MSNAAPADNHQHRIVAVPGDGVGPEVYASACTVLDVLSSRFGFGIDIDEQLIGGAAIDATGNPLPDETVAACRDAKAVLLGAVGGPKWDAQPRELRPERGLLRIRSELGLYCNLRPIVTHPTLHRFSPVRPERLDGVNVMIVRELTGGIYFGEKRREGDVAEDVCRYTADEITRVTRQAGRLAMQRDRRIVQVDKSNVIETSRLWREVTERVIGEEFPEVSLEHLYVDAAAMHLLSKPASFDVMLTENLFGDILSDEASMLCGSMGLLPSASLADGDFGLYEPVHGSAPDIAGQGIANPYAMLLSIAMMLRLSLHETEAADALDSAITDCWSDGVLTLDLVPEGVGTEAVTEAVCRRLTGAAAASRTA</sequence>
<proteinExistence type="inferred from homology"/>
<evidence type="ECO:0000256" key="10">
    <source>
        <dbReference type="ARBA" id="ARBA00023002"/>
    </source>
</evidence>
<dbReference type="Gene3D" id="3.40.718.10">
    <property type="entry name" value="Isopropylmalate Dehydrogenase"/>
    <property type="match status" value="1"/>
</dbReference>
<dbReference type="InterPro" id="IPR004429">
    <property type="entry name" value="Isopropylmalate_DH"/>
</dbReference>
<feature type="binding site" evidence="14">
    <location>
        <position position="115"/>
    </location>
    <ligand>
        <name>substrate</name>
    </ligand>
</feature>
<comment type="similarity">
    <text evidence="4 14">Belongs to the isocitrate and isopropylmalate dehydrogenases family. LeuB type 1 subfamily.</text>
</comment>
<feature type="site" description="Important for catalysis" evidence="14">
    <location>
        <position position="195"/>
    </location>
</feature>
<dbReference type="EMBL" id="JAZHOG010000005">
    <property type="protein sequence ID" value="MEJ8567743.1"/>
    <property type="molecule type" value="Genomic_DNA"/>
</dbReference>
<evidence type="ECO:0000313" key="17">
    <source>
        <dbReference type="EMBL" id="MEJ8567743.1"/>
    </source>
</evidence>
<evidence type="ECO:0000256" key="7">
    <source>
        <dbReference type="ARBA" id="ARBA00022605"/>
    </source>
</evidence>
<comment type="subunit">
    <text evidence="5 14 15">Homodimer.</text>
</comment>
<dbReference type="GO" id="GO:0000287">
    <property type="term" value="F:magnesium ion binding"/>
    <property type="evidence" value="ECO:0007669"/>
    <property type="project" value="InterPro"/>
</dbReference>
<dbReference type="AlphaFoldDB" id="A0AAW9RC79"/>
<feature type="binding site" evidence="14">
    <location>
        <position position="228"/>
    </location>
    <ligand>
        <name>Mg(2+)</name>
        <dbReference type="ChEBI" id="CHEBI:18420"/>
    </ligand>
</feature>
<accession>A0AAW9RC79</accession>
<evidence type="ECO:0000256" key="9">
    <source>
        <dbReference type="ARBA" id="ARBA00022842"/>
    </source>
</evidence>
<dbReference type="PANTHER" id="PTHR42979">
    <property type="entry name" value="3-ISOPROPYLMALATE DEHYDROGENASE"/>
    <property type="match status" value="1"/>
</dbReference>
<comment type="cofactor">
    <cofactor evidence="2">
        <name>Mn(2+)</name>
        <dbReference type="ChEBI" id="CHEBI:29035"/>
    </cofactor>
</comment>
<keyword evidence="12 14" id="KW-0464">Manganese</keyword>
<keyword evidence="8 14" id="KW-0479">Metal-binding</keyword>
<dbReference type="GO" id="GO:0005829">
    <property type="term" value="C:cytosol"/>
    <property type="evidence" value="ECO:0007669"/>
    <property type="project" value="TreeGrafter"/>
</dbReference>
<keyword evidence="7 14" id="KW-0028">Amino-acid biosynthesis</keyword>
<feature type="binding site" evidence="14">
    <location>
        <position position="256"/>
    </location>
    <ligand>
        <name>Mg(2+)</name>
        <dbReference type="ChEBI" id="CHEBI:18420"/>
    </ligand>
</feature>